<evidence type="ECO:0000259" key="2">
    <source>
        <dbReference type="PROSITE" id="PS51301"/>
    </source>
</evidence>
<dbReference type="InterPro" id="IPR036887">
    <property type="entry name" value="HTH_APSES_sf"/>
</dbReference>
<dbReference type="EMBL" id="MN739363">
    <property type="protein sequence ID" value="QHT01051.1"/>
    <property type="molecule type" value="Genomic_DNA"/>
</dbReference>
<feature type="compositionally biased region" description="Polar residues" evidence="1">
    <location>
        <begin position="90"/>
        <end position="119"/>
    </location>
</feature>
<accession>A0A6C0C9D6</accession>
<dbReference type="AlphaFoldDB" id="A0A6C0C9D6"/>
<dbReference type="SMART" id="SM01252">
    <property type="entry name" value="KilA-N"/>
    <property type="match status" value="1"/>
</dbReference>
<organism evidence="3">
    <name type="scientific">viral metagenome</name>
    <dbReference type="NCBI Taxonomy" id="1070528"/>
    <lineage>
        <taxon>unclassified sequences</taxon>
        <taxon>metagenomes</taxon>
        <taxon>organismal metagenomes</taxon>
    </lineage>
</organism>
<evidence type="ECO:0000313" key="3">
    <source>
        <dbReference type="EMBL" id="QHT01051.1"/>
    </source>
</evidence>
<sequence>MKLTLMPQIFDKHLWQHGKNNKKNEKKTLSRRMDNDTTNNAIMSKGTIVNKKTKSPIVKKTIHTEKIKKHVVSKKSAHVSEDEYEESIENDNASTIDDMTSDSNTTSIEDETSTGNSGSYEIIQKGKKSKNSKNDTSSCEEDTIDYEDSKNSSSNNEHKLMKDDDIRHIIIKMIDSKYSYGYYGTFRVILMNDNGYINATKLCALVGKRFYDWKENKVSIELISALATETEISVIDLIRKVAGGKNVDIRGIYVHPDLIPHIASWASPNFAVKVSKIVREHFAKKAIEEKDKEIEEKNKIISSKNITIRKKDDKIDVMGKKIDLLLTYARNTTSQNDLLHIDNIELKELIGEISKDKVVKLEDPTENDAFAIIQCNNKGDGGKDFYVIRTLRKSLTGTINKYKQNNKFARVVIRINNPHGINFWKRIGKKYGQKGDKPLLKIKGNNFRLINGCSVHKMKEIVNKVHNERLKYE</sequence>
<name>A0A6C0C9D6_9ZZZZ</name>
<feature type="compositionally biased region" description="Basic and acidic residues" evidence="1">
    <location>
        <begin position="22"/>
        <end position="35"/>
    </location>
</feature>
<dbReference type="InterPro" id="IPR017880">
    <property type="entry name" value="KilA_N"/>
</dbReference>
<dbReference type="InterPro" id="IPR018004">
    <property type="entry name" value="KilA/APSES_HTH"/>
</dbReference>
<dbReference type="GO" id="GO:0003677">
    <property type="term" value="F:DNA binding"/>
    <property type="evidence" value="ECO:0007669"/>
    <property type="project" value="InterPro"/>
</dbReference>
<feature type="region of interest" description="Disordered" evidence="1">
    <location>
        <begin position="70"/>
        <end position="158"/>
    </location>
</feature>
<reference evidence="3" key="1">
    <citation type="journal article" date="2020" name="Nature">
        <title>Giant virus diversity and host interactions through global metagenomics.</title>
        <authorList>
            <person name="Schulz F."/>
            <person name="Roux S."/>
            <person name="Paez-Espino D."/>
            <person name="Jungbluth S."/>
            <person name="Walsh D.A."/>
            <person name="Denef V.J."/>
            <person name="McMahon K.D."/>
            <person name="Konstantinidis K.T."/>
            <person name="Eloe-Fadrosh E.A."/>
            <person name="Kyrpides N.C."/>
            <person name="Woyke T."/>
        </authorList>
    </citation>
    <scope>NUCLEOTIDE SEQUENCE</scope>
    <source>
        <strain evidence="3">GVMAG-M-3300020192-26</strain>
    </source>
</reference>
<feature type="region of interest" description="Disordered" evidence="1">
    <location>
        <begin position="16"/>
        <end position="39"/>
    </location>
</feature>
<dbReference type="SUPFAM" id="SSF54616">
    <property type="entry name" value="DNA-binding domain of Mlu1-box binding protein MBP1"/>
    <property type="match status" value="1"/>
</dbReference>
<dbReference type="PROSITE" id="PS51301">
    <property type="entry name" value="KILA_N"/>
    <property type="match status" value="1"/>
</dbReference>
<evidence type="ECO:0000256" key="1">
    <source>
        <dbReference type="SAM" id="MobiDB-lite"/>
    </source>
</evidence>
<dbReference type="Pfam" id="PF04383">
    <property type="entry name" value="KilA-N"/>
    <property type="match status" value="1"/>
</dbReference>
<proteinExistence type="predicted"/>
<feature type="domain" description="KilA-N" evidence="2">
    <location>
        <begin position="177"/>
        <end position="281"/>
    </location>
</feature>
<protein>
    <recommendedName>
        <fullName evidence="2">KilA-N domain-containing protein</fullName>
    </recommendedName>
</protein>